<accession>A0A238J5M8</accession>
<keyword evidence="3" id="KW-1185">Reference proteome</keyword>
<evidence type="ECO:0000313" key="2">
    <source>
        <dbReference type="EMBL" id="SMX25907.1"/>
    </source>
</evidence>
<feature type="transmembrane region" description="Helical" evidence="1">
    <location>
        <begin position="75"/>
        <end position="94"/>
    </location>
</feature>
<keyword evidence="1" id="KW-1133">Transmembrane helix</keyword>
<name>A0A238J5M8_9RHOB</name>
<feature type="transmembrane region" description="Helical" evidence="1">
    <location>
        <begin position="42"/>
        <end position="63"/>
    </location>
</feature>
<dbReference type="Proteomes" id="UP000201838">
    <property type="component" value="Unassembled WGS sequence"/>
</dbReference>
<sequence length="105" mass="10702">MESLTPITLGFLGSLIAGLMTALGAVPILFGEVPRRGTRDMSLGFAAGVMLSASFFSLIIPAIESAGEMYGEGAIPAGVAVIGILAGMALVAGLKETLPHQHFNT</sequence>
<dbReference type="AlphaFoldDB" id="A0A238J5M8"/>
<keyword evidence="1" id="KW-0472">Membrane</keyword>
<proteinExistence type="predicted"/>
<organism evidence="2 3">
    <name type="scientific">Boseongicola aestuarii</name>
    <dbReference type="NCBI Taxonomy" id="1470561"/>
    <lineage>
        <taxon>Bacteria</taxon>
        <taxon>Pseudomonadati</taxon>
        <taxon>Pseudomonadota</taxon>
        <taxon>Alphaproteobacteria</taxon>
        <taxon>Rhodobacterales</taxon>
        <taxon>Paracoccaceae</taxon>
        <taxon>Boseongicola</taxon>
    </lineage>
</organism>
<protein>
    <submittedName>
        <fullName evidence="2">Zinc transporter ZupT</fullName>
    </submittedName>
</protein>
<dbReference type="EMBL" id="FXXQ01000052">
    <property type="protein sequence ID" value="SMX25907.1"/>
    <property type="molecule type" value="Genomic_DNA"/>
</dbReference>
<gene>
    <name evidence="2" type="ORF">BOA8489_04052</name>
</gene>
<evidence type="ECO:0000256" key="1">
    <source>
        <dbReference type="SAM" id="Phobius"/>
    </source>
</evidence>
<reference evidence="2 3" key="1">
    <citation type="submission" date="2017-05" db="EMBL/GenBank/DDBJ databases">
        <authorList>
            <person name="Song R."/>
            <person name="Chenine A.L."/>
            <person name="Ruprecht R.M."/>
        </authorList>
    </citation>
    <scope>NUCLEOTIDE SEQUENCE [LARGE SCALE GENOMIC DNA]</scope>
    <source>
        <strain evidence="2 3">CECT 8489</strain>
    </source>
</reference>
<keyword evidence="1" id="KW-0812">Transmembrane</keyword>
<evidence type="ECO:0000313" key="3">
    <source>
        <dbReference type="Proteomes" id="UP000201838"/>
    </source>
</evidence>
<feature type="transmembrane region" description="Helical" evidence="1">
    <location>
        <begin position="6"/>
        <end position="30"/>
    </location>
</feature>